<organism evidence="1 2">
    <name type="scientific">Saccharibacillus sacchari</name>
    <dbReference type="NCBI Taxonomy" id="456493"/>
    <lineage>
        <taxon>Bacteria</taxon>
        <taxon>Bacillati</taxon>
        <taxon>Bacillota</taxon>
        <taxon>Bacilli</taxon>
        <taxon>Bacillales</taxon>
        <taxon>Paenibacillaceae</taxon>
        <taxon>Saccharibacillus</taxon>
    </lineage>
</organism>
<proteinExistence type="predicted"/>
<comment type="caution">
    <text evidence="1">The sequence shown here is derived from an EMBL/GenBank/DDBJ whole genome shotgun (WGS) entry which is preliminary data.</text>
</comment>
<name>A0ACC6PI01_9BACL</name>
<accession>A0ACC6PI01</accession>
<keyword evidence="2" id="KW-1185">Reference proteome</keyword>
<reference evidence="1" key="1">
    <citation type="submission" date="2024-03" db="EMBL/GenBank/DDBJ databases">
        <title>Whole genome sequecning of epiphytes from Marcgravia umbellata leaves.</title>
        <authorList>
            <person name="Kumar G."/>
            <person name="Savka M.A."/>
        </authorList>
    </citation>
    <scope>NUCLEOTIDE SEQUENCE</scope>
    <source>
        <strain evidence="1">RIT_BL5</strain>
    </source>
</reference>
<dbReference type="EMBL" id="JBBKAR010000056">
    <property type="protein sequence ID" value="MEJ8306589.1"/>
    <property type="molecule type" value="Genomic_DNA"/>
</dbReference>
<dbReference type="Proteomes" id="UP001380953">
    <property type="component" value="Unassembled WGS sequence"/>
</dbReference>
<evidence type="ECO:0000313" key="1">
    <source>
        <dbReference type="EMBL" id="MEJ8306589.1"/>
    </source>
</evidence>
<protein>
    <submittedName>
        <fullName evidence="1">Uncharacterized protein</fullName>
    </submittedName>
</protein>
<sequence>MANSEDFAANAGGLKATIRYFDQIQRASDRFGQTRYQNITKLNSELKSTVRYFDQVYKAARRLQNINYDAGVQRLRRQVVSTSREFSALYLTASKLSQLQIGVQIGLNDNLTSKLNGITEKIKQFNSLNLNATGTVKVQTSEKQKTGVTEASDSNNDFSKLASAIESNTQATRSNTMQLFLADPQSSAQSTAKDEEPKSIGSKIMGVLGGLYTILALVDFSYRGSAKMRQIKQQKKFYPDANAGTGNKSGGTPNKTSSNGGLNRPNRGRPGSVKLQTPEKLPPKASPAPKPFSDKLKNYNDRYGPMKTSDPKAPSASKPFSKKLESYHARYGSIKTGDPKVSKSTSLKADKPAGPKSLSNPLKTLADSQKNAITKLPKKSFMSSIGEKFNAFKSTGKGLLGKVPGQKLLQTGGKILGKAFVPLAVASGVASIFQAPKEERGKAIGSVVGTAAGAFFGGPAGAVVGSYLGGKAGELIQQTKVFEKGGKAISDGVDWIGKKFKNIFGKKSAEETTAPSSAALPASPSSASSPAITQAKYPQMQAVTVGATMASTGLSVPTIDHANMVSKVGTPVNNGAKAGTEAVQLSEAQLSSISGMLKDFKTEVTNQVSITIPQGAVQLDIHEEIDYAEIEGKIGAAIVAKVRQAFQNYKPSGGGGGSAGPARTMAT</sequence>
<gene>
    <name evidence="1" type="ORF">WKI47_21990</name>
</gene>
<evidence type="ECO:0000313" key="2">
    <source>
        <dbReference type="Proteomes" id="UP001380953"/>
    </source>
</evidence>